<protein>
    <submittedName>
        <fullName evidence="2">Uncharacterized protein</fullName>
    </submittedName>
</protein>
<evidence type="ECO:0000313" key="3">
    <source>
        <dbReference type="Proteomes" id="UP001213623"/>
    </source>
</evidence>
<evidence type="ECO:0000256" key="1">
    <source>
        <dbReference type="SAM" id="MobiDB-lite"/>
    </source>
</evidence>
<organism evidence="2 3">
    <name type="scientific">Malassezia nana</name>
    <dbReference type="NCBI Taxonomy" id="180528"/>
    <lineage>
        <taxon>Eukaryota</taxon>
        <taxon>Fungi</taxon>
        <taxon>Dikarya</taxon>
        <taxon>Basidiomycota</taxon>
        <taxon>Ustilaginomycotina</taxon>
        <taxon>Malasseziomycetes</taxon>
        <taxon>Malasseziales</taxon>
        <taxon>Malasseziaceae</taxon>
        <taxon>Malassezia</taxon>
    </lineage>
</organism>
<dbReference type="AlphaFoldDB" id="A0AAF0EGI5"/>
<gene>
    <name evidence="2" type="ORF">MNAN1_000997</name>
</gene>
<dbReference type="Proteomes" id="UP001213623">
    <property type="component" value="Chromosome 2"/>
</dbReference>
<accession>A0AAF0EGI5</accession>
<proteinExistence type="predicted"/>
<feature type="region of interest" description="Disordered" evidence="1">
    <location>
        <begin position="28"/>
        <end position="47"/>
    </location>
</feature>
<evidence type="ECO:0000313" key="2">
    <source>
        <dbReference type="EMBL" id="WFD26022.1"/>
    </source>
</evidence>
<sequence length="252" mass="28659">MSSHWTYWRIYPDPVIATLTDVQRHASIPDVSEDPKPNPVHHSRDPLPQEATSMLRIAMRWTCRLHAHTPIASWNDMHVADGARQWFPGTAVHIQAMGIAYSAPSSLPPDFELRVYCAYQVDHVVQHEYVLVRIDRARQMVTVQHDHARVSQRRRTIQTVELARIQALTGLEAFDRWVLHQALRMHTCADTLLAELGTHSSARELPPPLTPTRRKELAAREKAWYMRARAPGLGPLGSQSTACRKAAKQPRS</sequence>
<feature type="region of interest" description="Disordered" evidence="1">
    <location>
        <begin position="230"/>
        <end position="252"/>
    </location>
</feature>
<name>A0AAF0EGI5_9BASI</name>
<reference evidence="2" key="1">
    <citation type="submission" date="2023-03" db="EMBL/GenBank/DDBJ databases">
        <title>Mating type loci evolution in Malassezia.</title>
        <authorList>
            <person name="Coelho M.A."/>
        </authorList>
    </citation>
    <scope>NUCLEOTIDE SEQUENCE</scope>
    <source>
        <strain evidence="2">CBS 9557</strain>
    </source>
</reference>
<keyword evidence="3" id="KW-1185">Reference proteome</keyword>
<dbReference type="EMBL" id="CP119893">
    <property type="protein sequence ID" value="WFD26022.1"/>
    <property type="molecule type" value="Genomic_DNA"/>
</dbReference>